<keyword evidence="2 3" id="KW-0732">Signal</keyword>
<keyword evidence="6" id="KW-1185">Reference proteome</keyword>
<dbReference type="InterPro" id="IPR034984">
    <property type="entry name" value="Imelysin-like_IPPA"/>
</dbReference>
<dbReference type="RefSeq" id="WP_115901074.1">
    <property type="nucleotide sequence ID" value="NZ_QUNS01000004.1"/>
</dbReference>
<evidence type="ECO:0000256" key="3">
    <source>
        <dbReference type="SAM" id="SignalP"/>
    </source>
</evidence>
<organism evidence="5 6">
    <name type="scientific">Tenacibaculum gallaicum</name>
    <dbReference type="NCBI Taxonomy" id="561505"/>
    <lineage>
        <taxon>Bacteria</taxon>
        <taxon>Pseudomonadati</taxon>
        <taxon>Bacteroidota</taxon>
        <taxon>Flavobacteriia</taxon>
        <taxon>Flavobacteriales</taxon>
        <taxon>Flavobacteriaceae</taxon>
        <taxon>Tenacibaculum</taxon>
    </lineage>
</organism>
<dbReference type="OrthoDB" id="650514at2"/>
<dbReference type="PROSITE" id="PS51257">
    <property type="entry name" value="PROKAR_LIPOPROTEIN"/>
    <property type="match status" value="1"/>
</dbReference>
<comment type="caution">
    <text evidence="5">The sequence shown here is derived from an EMBL/GenBank/DDBJ whole genome shotgun (WGS) entry which is preliminary data.</text>
</comment>
<proteinExistence type="predicted"/>
<protein>
    <submittedName>
        <fullName evidence="5">Imelysin</fullName>
    </submittedName>
</protein>
<dbReference type="AlphaFoldDB" id="A0A3E0HVP4"/>
<evidence type="ECO:0000256" key="1">
    <source>
        <dbReference type="ARBA" id="ARBA00004196"/>
    </source>
</evidence>
<feature type="chain" id="PRO_5017818757" evidence="3">
    <location>
        <begin position="22"/>
        <end position="366"/>
    </location>
</feature>
<evidence type="ECO:0000256" key="2">
    <source>
        <dbReference type="ARBA" id="ARBA00022729"/>
    </source>
</evidence>
<feature type="signal peptide" evidence="3">
    <location>
        <begin position="1"/>
        <end position="21"/>
    </location>
</feature>
<gene>
    <name evidence="5" type="ORF">C7448_10483</name>
</gene>
<dbReference type="Gene3D" id="1.20.1420.20">
    <property type="entry name" value="M75 peptidase, HXXE motif"/>
    <property type="match status" value="1"/>
</dbReference>
<comment type="subcellular location">
    <subcellularLocation>
        <location evidence="1">Cell envelope</location>
    </subcellularLocation>
</comment>
<dbReference type="InterPro" id="IPR038352">
    <property type="entry name" value="Imelysin_sf"/>
</dbReference>
<dbReference type="InterPro" id="IPR018976">
    <property type="entry name" value="Imelysin-like"/>
</dbReference>
<reference evidence="5 6" key="1">
    <citation type="submission" date="2018-08" db="EMBL/GenBank/DDBJ databases">
        <title>Genomic Encyclopedia of Type Strains, Phase IV (KMG-IV): sequencing the most valuable type-strain genomes for metagenomic binning, comparative biology and taxonomic classification.</title>
        <authorList>
            <person name="Goeker M."/>
        </authorList>
    </citation>
    <scope>NUCLEOTIDE SEQUENCE [LARGE SCALE GENOMIC DNA]</scope>
    <source>
        <strain evidence="5 6">DSM 18841</strain>
    </source>
</reference>
<dbReference type="CDD" id="cd14659">
    <property type="entry name" value="Imelysin-like_IPPA"/>
    <property type="match status" value="1"/>
</dbReference>
<sequence length="366" mass="41455">MKKIVYICVLSLIVACSSSSNDDSSTSTPDDFNRKEMLTFWADQMIIPGYNDFVEKTEFLNETINKFITTANTANLVEARTAWKNAYITWQKISLFQVGKAQEINMVGYMNTIPTNATQLDDYAKSGTYNLESPNLISVQGFPALDYLLNGKGTDEETVTFYTTAENAAKYTQYLKDVSNRVYNLSKQVKDDWNGGYRQTFIENDGYSISSSVDKLVNFYVIAFFEKQLRDPKIANPSGARTGIPDVTLVEGFYKKDISKELFITALTTTKNFYKGIGYNGNNGKSLQQYLEFLKRKDLADLINTNFTKIEDKASLLKNDFTDQIQNDKNVFLNTYEAMQTVLKNFKPDMMSAMSIKNTSSDADND</sequence>
<feature type="domain" description="Imelysin-like" evidence="4">
    <location>
        <begin position="46"/>
        <end position="330"/>
    </location>
</feature>
<dbReference type="Proteomes" id="UP000256884">
    <property type="component" value="Unassembled WGS sequence"/>
</dbReference>
<dbReference type="GO" id="GO:0030313">
    <property type="term" value="C:cell envelope"/>
    <property type="evidence" value="ECO:0007669"/>
    <property type="project" value="UniProtKB-SubCell"/>
</dbReference>
<evidence type="ECO:0000313" key="6">
    <source>
        <dbReference type="Proteomes" id="UP000256884"/>
    </source>
</evidence>
<name>A0A3E0HVP4_9FLAO</name>
<accession>A0A3E0HVP4</accession>
<dbReference type="EMBL" id="QUNS01000004">
    <property type="protein sequence ID" value="REH50471.1"/>
    <property type="molecule type" value="Genomic_DNA"/>
</dbReference>
<evidence type="ECO:0000313" key="5">
    <source>
        <dbReference type="EMBL" id="REH50471.1"/>
    </source>
</evidence>
<dbReference type="Pfam" id="PF09375">
    <property type="entry name" value="Peptidase_M75"/>
    <property type="match status" value="1"/>
</dbReference>
<evidence type="ECO:0000259" key="4">
    <source>
        <dbReference type="Pfam" id="PF09375"/>
    </source>
</evidence>